<dbReference type="GO" id="GO:0016787">
    <property type="term" value="F:hydrolase activity"/>
    <property type="evidence" value="ECO:0007669"/>
    <property type="project" value="UniProtKB-KW"/>
</dbReference>
<dbReference type="Gene3D" id="6.20.330.10">
    <property type="match status" value="1"/>
</dbReference>
<accession>A0ABV9JII7</accession>
<reference evidence="10" key="1">
    <citation type="journal article" date="2019" name="Int. J. Syst. Evol. Microbiol.">
        <title>The Global Catalogue of Microorganisms (GCM) 10K type strain sequencing project: providing services to taxonomists for standard genome sequencing and annotation.</title>
        <authorList>
            <consortium name="The Broad Institute Genomics Platform"/>
            <consortium name="The Broad Institute Genome Sequencing Center for Infectious Disease"/>
            <person name="Wu L."/>
            <person name="Ma J."/>
        </authorList>
    </citation>
    <scope>NUCLEOTIDE SEQUENCE [LARGE SCALE GENOMIC DNA]</scope>
    <source>
        <strain evidence="10">DT28</strain>
    </source>
</reference>
<dbReference type="Proteomes" id="UP001595962">
    <property type="component" value="Unassembled WGS sequence"/>
</dbReference>
<evidence type="ECO:0000256" key="2">
    <source>
        <dbReference type="ARBA" id="ARBA00008683"/>
    </source>
</evidence>
<dbReference type="PANTHER" id="PTHR33209:SF1">
    <property type="entry name" value="PEPTIDASE S49 DOMAIN-CONTAINING PROTEIN"/>
    <property type="match status" value="1"/>
</dbReference>
<dbReference type="CDD" id="cd07018">
    <property type="entry name" value="S49_SppA_67K_type"/>
    <property type="match status" value="1"/>
</dbReference>
<evidence type="ECO:0000256" key="4">
    <source>
        <dbReference type="ARBA" id="ARBA00022801"/>
    </source>
</evidence>
<evidence type="ECO:0000313" key="9">
    <source>
        <dbReference type="EMBL" id="MFC4654509.1"/>
    </source>
</evidence>
<dbReference type="InterPro" id="IPR004635">
    <property type="entry name" value="Pept_S49_SppA"/>
</dbReference>
<dbReference type="PIRSF" id="PIRSF001217">
    <property type="entry name" value="Protease_4_SppA"/>
    <property type="match status" value="1"/>
</dbReference>
<evidence type="ECO:0000256" key="3">
    <source>
        <dbReference type="ARBA" id="ARBA00022670"/>
    </source>
</evidence>
<keyword evidence="10" id="KW-1185">Reference proteome</keyword>
<evidence type="ECO:0000313" key="10">
    <source>
        <dbReference type="Proteomes" id="UP001595962"/>
    </source>
</evidence>
<gene>
    <name evidence="9" type="primary">sppA</name>
    <name evidence="9" type="ORF">ACFO3I_05665</name>
</gene>
<proteinExistence type="inferred from homology"/>
<dbReference type="Gene3D" id="3.90.226.10">
    <property type="entry name" value="2-enoyl-CoA Hydratase, Chain A, domain 1"/>
    <property type="match status" value="2"/>
</dbReference>
<keyword evidence="7" id="KW-1133">Transmembrane helix</keyword>
<protein>
    <submittedName>
        <fullName evidence="9">Signal peptide peptidase SppA</fullName>
        <ecNumber evidence="9">3.4.21.-</ecNumber>
    </submittedName>
</protein>
<comment type="caution">
    <text evidence="9">The sequence shown here is derived from an EMBL/GenBank/DDBJ whole genome shotgun (WGS) entry which is preliminary data.</text>
</comment>
<comment type="similarity">
    <text evidence="2">Belongs to the peptidase S49 family.</text>
</comment>
<dbReference type="InterPro" id="IPR002142">
    <property type="entry name" value="Peptidase_S49"/>
</dbReference>
<feature type="transmembrane region" description="Helical" evidence="7">
    <location>
        <begin position="21"/>
        <end position="44"/>
    </location>
</feature>
<evidence type="ECO:0000259" key="8">
    <source>
        <dbReference type="Pfam" id="PF01343"/>
    </source>
</evidence>
<organism evidence="9 10">
    <name type="scientific">Rheinheimera marina</name>
    <dbReference type="NCBI Taxonomy" id="1774958"/>
    <lineage>
        <taxon>Bacteria</taxon>
        <taxon>Pseudomonadati</taxon>
        <taxon>Pseudomonadota</taxon>
        <taxon>Gammaproteobacteria</taxon>
        <taxon>Chromatiales</taxon>
        <taxon>Chromatiaceae</taxon>
        <taxon>Rheinheimera</taxon>
    </lineage>
</organism>
<dbReference type="NCBIfam" id="TIGR00706">
    <property type="entry name" value="SppA_dom"/>
    <property type="match status" value="1"/>
</dbReference>
<evidence type="ECO:0000256" key="7">
    <source>
        <dbReference type="SAM" id="Phobius"/>
    </source>
</evidence>
<evidence type="ECO:0000256" key="6">
    <source>
        <dbReference type="ARBA" id="ARBA00023136"/>
    </source>
</evidence>
<dbReference type="SUPFAM" id="SSF52096">
    <property type="entry name" value="ClpP/crotonase"/>
    <property type="match status" value="2"/>
</dbReference>
<dbReference type="InterPro" id="IPR047217">
    <property type="entry name" value="S49_SppA_67K_type_N"/>
</dbReference>
<dbReference type="InterPro" id="IPR047272">
    <property type="entry name" value="S49_SppA_C"/>
</dbReference>
<dbReference type="EC" id="3.4.21.-" evidence="9"/>
<feature type="domain" description="Peptidase S49" evidence="8">
    <location>
        <begin position="139"/>
        <end position="291"/>
    </location>
</feature>
<keyword evidence="5" id="KW-0720">Serine protease</keyword>
<dbReference type="InterPro" id="IPR029045">
    <property type="entry name" value="ClpP/crotonase-like_dom_sf"/>
</dbReference>
<evidence type="ECO:0000256" key="1">
    <source>
        <dbReference type="ARBA" id="ARBA00004370"/>
    </source>
</evidence>
<dbReference type="Pfam" id="PF01343">
    <property type="entry name" value="Peptidase_S49"/>
    <property type="match status" value="2"/>
</dbReference>
<keyword evidence="4 9" id="KW-0378">Hydrolase</keyword>
<evidence type="ECO:0000256" key="5">
    <source>
        <dbReference type="ARBA" id="ARBA00022825"/>
    </source>
</evidence>
<dbReference type="InterPro" id="IPR004634">
    <property type="entry name" value="Pept_S49_pIV"/>
</dbReference>
<dbReference type="CDD" id="cd07023">
    <property type="entry name" value="S49_Sppa_N_C"/>
    <property type="match status" value="1"/>
</dbReference>
<dbReference type="EMBL" id="JBHSGB010000005">
    <property type="protein sequence ID" value="MFC4654509.1"/>
    <property type="molecule type" value="Genomic_DNA"/>
</dbReference>
<sequence>MSEQKQGFIRRYFGAIWRGISLLRHFTFNIIFLLILVVILTSIFSGGDEVEIAPSSALVLNLEGNLVEEKTYVDPLDAAISEGMGGQEENPEVLVSEVVKTIEAATKDQRIKAIVLDLSALGSGSMDKLTRVGAALQQFKADGKKVFATGDYYSQNQYFLASYADSINLNPMGTVLLEGFGSYPMYYKSALEKLKVTTHVFRVGTYKSAVEPFIRDDMSEEAKEANRAWLTELWSGYKVQVAERRGFDSANFDETVAGLYQKLQAVSGDMTQYALDAKLVDTVKTREEFRQDLIALVGENQKNSFNQVSFDDYASQMLMPAFDNPMTDKVAVVVARGTIIDGNAKAGTIGGDSTAALLRRARLNDKVKAVVLRIDSGGGSAFASEVIGQEIKLLKAAGKPVIASMGAVAASGGYWIAAPANEIWAAPTTITGSIGIFGLFHTLENAMPVLGLNTDGVGTTELAGLSAGLPLFKGLTPEMSNIFQLLINKGYDDFISMVAEHRGMTKEAVDKVAQGRVWTGTKALELGLVDKLGTFDEAIASAAEKAGLAHYDVTVIEQELSPSEQMLKNLFASDAMAALLPQSKSELAFAPLLQRISTQIKSDFAQLQHFNDPKGMYSVCFSCTAVQ</sequence>
<keyword evidence="3" id="KW-0645">Protease</keyword>
<dbReference type="NCBIfam" id="TIGR00705">
    <property type="entry name" value="SppA_67K"/>
    <property type="match status" value="1"/>
</dbReference>
<keyword evidence="6 7" id="KW-0472">Membrane</keyword>
<dbReference type="PANTHER" id="PTHR33209">
    <property type="entry name" value="PROTEASE 4"/>
    <property type="match status" value="1"/>
</dbReference>
<name>A0ABV9JII7_9GAMM</name>
<dbReference type="RefSeq" id="WP_377332449.1">
    <property type="nucleotide sequence ID" value="NZ_JBHSGB010000005.1"/>
</dbReference>
<comment type="subcellular location">
    <subcellularLocation>
        <location evidence="1">Membrane</location>
    </subcellularLocation>
</comment>
<feature type="domain" description="Peptidase S49" evidence="8">
    <location>
        <begin position="395"/>
        <end position="548"/>
    </location>
</feature>
<keyword evidence="7" id="KW-0812">Transmembrane</keyword>